<organism evidence="2 3">
    <name type="scientific">Bifidobacterium longum subsp. longum (strain JDM301)</name>
    <dbReference type="NCBI Taxonomy" id="759350"/>
    <lineage>
        <taxon>Bacteria</taxon>
        <taxon>Bacillati</taxon>
        <taxon>Actinomycetota</taxon>
        <taxon>Actinomycetes</taxon>
        <taxon>Bifidobacteriales</taxon>
        <taxon>Bifidobacteriaceae</taxon>
        <taxon>Bifidobacterium</taxon>
    </lineage>
</organism>
<feature type="compositionally biased region" description="Low complexity" evidence="1">
    <location>
        <begin position="173"/>
        <end position="187"/>
    </location>
</feature>
<feature type="region of interest" description="Disordered" evidence="1">
    <location>
        <begin position="99"/>
        <end position="234"/>
    </location>
</feature>
<feature type="compositionally biased region" description="Basic residues" evidence="1">
    <location>
        <begin position="99"/>
        <end position="119"/>
    </location>
</feature>
<dbReference type="KEGG" id="bll:BLJ_1880"/>
<feature type="compositionally biased region" description="Polar residues" evidence="1">
    <location>
        <begin position="273"/>
        <end position="283"/>
    </location>
</feature>
<dbReference type="HOGENOM" id="CLU_653241_0_0_11"/>
<dbReference type="EMBL" id="CP002010">
    <property type="protein sequence ID" value="ADH01303.1"/>
    <property type="molecule type" value="Genomic_DNA"/>
</dbReference>
<dbReference type="AlphaFoldDB" id="D6ZWP6"/>
<accession>D6ZWP6</accession>
<protein>
    <submittedName>
        <fullName evidence="2">Uncharacterized protein</fullName>
    </submittedName>
</protein>
<name>D6ZWP6_BIFLJ</name>
<feature type="compositionally biased region" description="Polar residues" evidence="1">
    <location>
        <begin position="148"/>
        <end position="158"/>
    </location>
</feature>
<feature type="region of interest" description="Disordered" evidence="1">
    <location>
        <begin position="249"/>
        <end position="291"/>
    </location>
</feature>
<feature type="region of interest" description="Disordered" evidence="1">
    <location>
        <begin position="32"/>
        <end position="84"/>
    </location>
</feature>
<reference evidence="2 3" key="1">
    <citation type="journal article" date="2010" name="J. Bacteriol.">
        <title>Complete genome sequence of Bifidobacterium longum JDM301.</title>
        <authorList>
            <person name="Wei Y.X."/>
            <person name="Zhang Z.Y."/>
            <person name="Liu C."/>
            <person name="Zhu Y.Z."/>
            <person name="Zhu Y.Q."/>
            <person name="Zheng H."/>
            <person name="Zhao G.P."/>
            <person name="Wang S."/>
            <person name="Guo X.K."/>
        </authorList>
    </citation>
    <scope>NUCLEOTIDE SEQUENCE [LARGE SCALE GENOMIC DNA]</scope>
    <source>
        <strain evidence="2 3">JDM301</strain>
    </source>
</reference>
<feature type="region of interest" description="Disordered" evidence="1">
    <location>
        <begin position="356"/>
        <end position="403"/>
    </location>
</feature>
<dbReference type="Proteomes" id="UP000006740">
    <property type="component" value="Chromosome"/>
</dbReference>
<feature type="compositionally biased region" description="Low complexity" evidence="1">
    <location>
        <begin position="196"/>
        <end position="206"/>
    </location>
</feature>
<evidence type="ECO:0000313" key="2">
    <source>
        <dbReference type="EMBL" id="ADH01303.1"/>
    </source>
</evidence>
<gene>
    <name evidence="2" type="ordered locus">BLJ_1880</name>
</gene>
<evidence type="ECO:0000256" key="1">
    <source>
        <dbReference type="SAM" id="MobiDB-lite"/>
    </source>
</evidence>
<sequence length="420" mass="44990">MFRSYSGAACTAWFAQYPVSVRSGVLQSGGRCGRFGSPPRDPPERRRFRVPRIPEGLVPPDEGPVRAVGAPGHGGTGRRPCRPGEACRIPRPRWRTRGRCTARHGRNGARDRPRRHARRPHDTACSGARGPPPPVSMAVAHDRPASPRASTSAGSPCSRSVRWPCARRRCRPRAAGPGAPPRTTRPARPGPPPAPLAGLVVTGVPPRRTPPTPGSRTTSITRPRPVPAGSRPCADDRARVLRHPYTAMKKPAWTSRTPRAGAPQAGPPLERSLNPSTQATTNAVPGRAWPRKEADAAVNIPFARPNRATPAREPLNSAIASPADCLVSAATMAPVLSRQRRSVSGAAHGSLVACSTAPVSDEHEPRDSVNSPTAYALNSGAHPAPFAMVPSPPIEPRETRNKKTVHIIINEKDQYRIYSK</sequence>
<evidence type="ECO:0000313" key="3">
    <source>
        <dbReference type="Proteomes" id="UP000006740"/>
    </source>
</evidence>
<feature type="compositionally biased region" description="Low complexity" evidence="1">
    <location>
        <begin position="214"/>
        <end position="223"/>
    </location>
</feature>
<proteinExistence type="predicted"/>